<gene>
    <name evidence="10" type="ORF">CLV57_1902</name>
</gene>
<dbReference type="PROSITE" id="PS50110">
    <property type="entry name" value="RESPONSE_REGULATORY"/>
    <property type="match status" value="1"/>
</dbReference>
<accession>A0A2H9VVN4</accession>
<dbReference type="Proteomes" id="UP000242687">
    <property type="component" value="Unassembled WGS sequence"/>
</dbReference>
<dbReference type="CDD" id="cd00156">
    <property type="entry name" value="REC"/>
    <property type="match status" value="1"/>
</dbReference>
<dbReference type="SMART" id="SM00387">
    <property type="entry name" value="HATPase_c"/>
    <property type="match status" value="1"/>
</dbReference>
<evidence type="ECO:0000256" key="6">
    <source>
        <dbReference type="PROSITE-ProRule" id="PRU00169"/>
    </source>
</evidence>
<evidence type="ECO:0000256" key="4">
    <source>
        <dbReference type="ARBA" id="ARBA00022679"/>
    </source>
</evidence>
<dbReference type="InterPro" id="IPR003594">
    <property type="entry name" value="HATPase_dom"/>
</dbReference>
<dbReference type="AlphaFoldDB" id="A0A2H9VVN4"/>
<dbReference type="InterPro" id="IPR036890">
    <property type="entry name" value="HATPase_C_sf"/>
</dbReference>
<dbReference type="Gene3D" id="3.30.450.20">
    <property type="entry name" value="PAS domain"/>
    <property type="match status" value="2"/>
</dbReference>
<dbReference type="PROSITE" id="PS50113">
    <property type="entry name" value="PAC"/>
    <property type="match status" value="1"/>
</dbReference>
<dbReference type="NCBIfam" id="TIGR00229">
    <property type="entry name" value="sensory_box"/>
    <property type="match status" value="1"/>
</dbReference>
<dbReference type="InterPro" id="IPR035965">
    <property type="entry name" value="PAS-like_dom_sf"/>
</dbReference>
<dbReference type="PANTHER" id="PTHR43304">
    <property type="entry name" value="PHYTOCHROME-LIKE PROTEIN CPH1"/>
    <property type="match status" value="1"/>
</dbReference>
<dbReference type="InterPro" id="IPR005467">
    <property type="entry name" value="His_kinase_dom"/>
</dbReference>
<feature type="modified residue" description="4-aspartylphosphate" evidence="6">
    <location>
        <position position="59"/>
    </location>
</feature>
<dbReference type="Gene3D" id="1.10.287.130">
    <property type="match status" value="1"/>
</dbReference>
<dbReference type="RefSeq" id="WP_100341052.1">
    <property type="nucleotide sequence ID" value="NZ_PGFJ01000001.1"/>
</dbReference>
<comment type="catalytic activity">
    <reaction evidence="1">
        <text>ATP + protein L-histidine = ADP + protein N-phospho-L-histidine.</text>
        <dbReference type="EC" id="2.7.13.3"/>
    </reaction>
</comment>
<dbReference type="InterPro" id="IPR001789">
    <property type="entry name" value="Sig_transdc_resp-reg_receiver"/>
</dbReference>
<feature type="domain" description="PAC" evidence="9">
    <location>
        <begin position="343"/>
        <end position="395"/>
    </location>
</feature>
<protein>
    <recommendedName>
        <fullName evidence="2">histidine kinase</fullName>
        <ecNumber evidence="2">2.7.13.3</ecNumber>
    </recommendedName>
</protein>
<dbReference type="OrthoDB" id="1522284at2"/>
<evidence type="ECO:0000313" key="10">
    <source>
        <dbReference type="EMBL" id="PJJ84880.1"/>
    </source>
</evidence>
<comment type="caution">
    <text evidence="10">The sequence shown here is derived from an EMBL/GenBank/DDBJ whole genome shotgun (WGS) entry which is preliminary data.</text>
</comment>
<dbReference type="EMBL" id="PGFJ01000001">
    <property type="protein sequence ID" value="PJJ84880.1"/>
    <property type="molecule type" value="Genomic_DNA"/>
</dbReference>
<dbReference type="SUPFAM" id="SSF55785">
    <property type="entry name" value="PYP-like sensor domain (PAS domain)"/>
    <property type="match status" value="1"/>
</dbReference>
<keyword evidence="4" id="KW-0808">Transferase</keyword>
<dbReference type="InterPro" id="IPR000014">
    <property type="entry name" value="PAS"/>
</dbReference>
<dbReference type="SUPFAM" id="SSF52172">
    <property type="entry name" value="CheY-like"/>
    <property type="match status" value="1"/>
</dbReference>
<dbReference type="Gene3D" id="3.40.50.2300">
    <property type="match status" value="1"/>
</dbReference>
<dbReference type="CDD" id="cd00130">
    <property type="entry name" value="PAS"/>
    <property type="match status" value="1"/>
</dbReference>
<reference evidence="10 11" key="1">
    <citation type="submission" date="2017-11" db="EMBL/GenBank/DDBJ databases">
        <title>Genomic Encyclopedia of Archaeal and Bacterial Type Strains, Phase II (KMG-II): From Individual Species to Whole Genera.</title>
        <authorList>
            <person name="Goeker M."/>
        </authorList>
    </citation>
    <scope>NUCLEOTIDE SEQUENCE [LARGE SCALE GENOMIC DNA]</scope>
    <source>
        <strain evidence="10 11">DSM 28175</strain>
    </source>
</reference>
<dbReference type="InterPro" id="IPR011006">
    <property type="entry name" value="CheY-like_superfamily"/>
</dbReference>
<evidence type="ECO:0000256" key="5">
    <source>
        <dbReference type="ARBA" id="ARBA00022777"/>
    </source>
</evidence>
<keyword evidence="3 6" id="KW-0597">Phosphoprotein</keyword>
<dbReference type="InterPro" id="IPR003661">
    <property type="entry name" value="HisK_dim/P_dom"/>
</dbReference>
<name>A0A2H9VVN4_9SPHI</name>
<dbReference type="PRINTS" id="PR00344">
    <property type="entry name" value="BCTRLSENSOR"/>
</dbReference>
<evidence type="ECO:0000313" key="11">
    <source>
        <dbReference type="Proteomes" id="UP000242687"/>
    </source>
</evidence>
<keyword evidence="11" id="KW-1185">Reference proteome</keyword>
<sequence length="626" mass="70243">MFNTKKLKILHLEDLPTDAELINRTLQRSGLVYDRLLVDNKVDYVRALSDFNPDIILSDHSLPSFNSFEALSLLKESRLNVPFILITATISEEFAVDVMKAGATDYILKDRTQRLPSAITNALEKFQLESEHHKAIAQQTAILNALAPNITLLNEQGKIVAVNESWRKSALLNNLGMPNYGVGYSYIAIAEKANAVDKETASTIAEGIKDVISGKKSEFTLEFKSNLPNNKKWFQLVVAQLINSEEKGAVILHIDITDRKLAEQSLVKSEANLRSVFENTDLGIVLLDEQGKVISFNTNAKFSMQNHFGKKLKVGANGVNYFPQNRRADIKRAIERANHGEVVNYETVYELADGNTEWYEVRWRKVFDESVQSPGVILTFKNITEKKNQEKQNNKITADLVQRNKDLEQFAYIVSHNLRAPVANIKGLLNLNAINPDDSDGIETLNALKTSVNNLDRVIADLNQVLQVSSQFNQKRELVVLSELVEEIKSSISQTVLKTRVRISCNFSKIDSIFTLKSYMHSIFQNLIINSIKYSKPDVDPVINIHSEVDGKTISMVFADNGKGIDLNKHGQSIFGLYKRFDSSVEGKGMGLFMVKSQVESLRGTIRVQSEVNNGTHFIINLPLGE</sequence>
<dbReference type="SMART" id="SM00448">
    <property type="entry name" value="REC"/>
    <property type="match status" value="1"/>
</dbReference>
<dbReference type="PROSITE" id="PS50109">
    <property type="entry name" value="HIS_KIN"/>
    <property type="match status" value="1"/>
</dbReference>
<dbReference type="Gene3D" id="3.30.565.10">
    <property type="entry name" value="Histidine kinase-like ATPase, C-terminal domain"/>
    <property type="match status" value="1"/>
</dbReference>
<dbReference type="PANTHER" id="PTHR43304:SF1">
    <property type="entry name" value="PAC DOMAIN-CONTAINING PROTEIN"/>
    <property type="match status" value="1"/>
</dbReference>
<proteinExistence type="predicted"/>
<evidence type="ECO:0000259" key="9">
    <source>
        <dbReference type="PROSITE" id="PS50113"/>
    </source>
</evidence>
<feature type="domain" description="Response regulatory" evidence="8">
    <location>
        <begin position="8"/>
        <end position="124"/>
    </location>
</feature>
<dbReference type="SUPFAM" id="SSF47384">
    <property type="entry name" value="Homodimeric domain of signal transducing histidine kinase"/>
    <property type="match status" value="1"/>
</dbReference>
<evidence type="ECO:0000256" key="1">
    <source>
        <dbReference type="ARBA" id="ARBA00000085"/>
    </source>
</evidence>
<dbReference type="CDD" id="cd00082">
    <property type="entry name" value="HisKA"/>
    <property type="match status" value="1"/>
</dbReference>
<dbReference type="InterPro" id="IPR013656">
    <property type="entry name" value="PAS_4"/>
</dbReference>
<dbReference type="InterPro" id="IPR004358">
    <property type="entry name" value="Sig_transdc_His_kin-like_C"/>
</dbReference>
<dbReference type="Pfam" id="PF02518">
    <property type="entry name" value="HATPase_c"/>
    <property type="match status" value="1"/>
</dbReference>
<evidence type="ECO:0000256" key="2">
    <source>
        <dbReference type="ARBA" id="ARBA00012438"/>
    </source>
</evidence>
<evidence type="ECO:0000259" key="7">
    <source>
        <dbReference type="PROSITE" id="PS50109"/>
    </source>
</evidence>
<dbReference type="EC" id="2.7.13.3" evidence="2"/>
<feature type="domain" description="Histidine kinase" evidence="7">
    <location>
        <begin position="413"/>
        <end position="626"/>
    </location>
</feature>
<dbReference type="Pfam" id="PF00072">
    <property type="entry name" value="Response_reg"/>
    <property type="match status" value="1"/>
</dbReference>
<dbReference type="SUPFAM" id="SSF55874">
    <property type="entry name" value="ATPase domain of HSP90 chaperone/DNA topoisomerase II/histidine kinase"/>
    <property type="match status" value="1"/>
</dbReference>
<dbReference type="GO" id="GO:0000155">
    <property type="term" value="F:phosphorelay sensor kinase activity"/>
    <property type="evidence" value="ECO:0007669"/>
    <property type="project" value="InterPro"/>
</dbReference>
<dbReference type="InterPro" id="IPR052162">
    <property type="entry name" value="Sensor_kinase/Photoreceptor"/>
</dbReference>
<dbReference type="InterPro" id="IPR036097">
    <property type="entry name" value="HisK_dim/P_sf"/>
</dbReference>
<dbReference type="Pfam" id="PF08448">
    <property type="entry name" value="PAS_4"/>
    <property type="match status" value="1"/>
</dbReference>
<dbReference type="InterPro" id="IPR000700">
    <property type="entry name" value="PAS-assoc_C"/>
</dbReference>
<evidence type="ECO:0000256" key="3">
    <source>
        <dbReference type="ARBA" id="ARBA00022553"/>
    </source>
</evidence>
<keyword evidence="5" id="KW-0418">Kinase</keyword>
<evidence type="ECO:0000259" key="8">
    <source>
        <dbReference type="PROSITE" id="PS50110"/>
    </source>
</evidence>
<organism evidence="10 11">
    <name type="scientific">Mucilaginibacter auburnensis</name>
    <dbReference type="NCBI Taxonomy" id="1457233"/>
    <lineage>
        <taxon>Bacteria</taxon>
        <taxon>Pseudomonadati</taxon>
        <taxon>Bacteroidota</taxon>
        <taxon>Sphingobacteriia</taxon>
        <taxon>Sphingobacteriales</taxon>
        <taxon>Sphingobacteriaceae</taxon>
        <taxon>Mucilaginibacter</taxon>
    </lineage>
</organism>